<evidence type="ECO:0000313" key="10">
    <source>
        <dbReference type="Proteomes" id="UP000262963"/>
    </source>
</evidence>
<accession>A0A385IRI6</accession>
<dbReference type="GO" id="GO:0052170">
    <property type="term" value="P:symbiont-mediated suppression of host innate immune response"/>
    <property type="evidence" value="ECO:0007669"/>
    <property type="project" value="UniProtKB-KW"/>
</dbReference>
<evidence type="ECO:0000256" key="3">
    <source>
        <dbReference type="ARBA" id="ARBA00023280"/>
    </source>
</evidence>
<dbReference type="EMBL" id="MH393889">
    <property type="protein sequence ID" value="AXY86147.1"/>
    <property type="molecule type" value="Genomic_DNA"/>
</dbReference>
<dbReference type="Pfam" id="PF00753">
    <property type="entry name" value="Lactamase_B"/>
    <property type="match status" value="1"/>
</dbReference>
<dbReference type="SUPFAM" id="SSF56281">
    <property type="entry name" value="Metallo-hydrolase/oxidoreductase"/>
    <property type="match status" value="1"/>
</dbReference>
<evidence type="ECO:0000256" key="7">
    <source>
        <dbReference type="SAM" id="Coils"/>
    </source>
</evidence>
<dbReference type="Proteomes" id="UP000262963">
    <property type="component" value="Segment"/>
</dbReference>
<proteinExistence type="inferred from homology"/>
<keyword evidence="10" id="KW-1185">Reference proteome</keyword>
<feature type="coiled-coil region" evidence="7">
    <location>
        <begin position="95"/>
        <end position="148"/>
    </location>
</feature>
<sequence length="597" mass="68801">MKNFIDKLDNVKISCCSPRSAYDWDGLTWQELICNVFKGVNECIEFVNTYTEIIREIMKWITNEGLEEEVKKGLDRFIEDGTISEIINGEIFGNIQEKLKELESLIETNQNSIEEIKSDIETLKSEILEEVKKAIKNITERVEKLENAPQPTEIYVLKNAVDYGDCSVIKADDGTFSMIDCMWESNWGALSQQLDKIGVKELKYLFITHYHSDHIGNAPAIINKYKPKFIVYKEGIDFDRLPQVETEWDTKGYFERMIKACKDNGVTEIIANDQELKIGINDTVQLFASHFYDYSNLNAMSVNYMLKSKGVKAVFPGDSAKSTELAIKDKVGKVDWLKLSHHGADGGNSDDWFTSLKPAYGVINRVELYKLDIVKSFALKCIKFGGSVYTNDNNDFCSFRIVDGAIFPTCKEYKFPLQFLDYWDGTYKMTDTTGKIATKGIYPYKSDYYFVKDNGFIAQSQWVNYHGVDYYADSAGRLVRNTFIEGTDNDQPVWYWINEKCEMVLDWTFVNYRNNLYIIKANGMMCDNMTVEYQGDHYRATKGGPLLLNDWFQDGSDWYYFRFDGRMVKNKTMVINGKWYTFGNDGKCTNPDGEPIT</sequence>
<dbReference type="PANTHER" id="PTHR30619">
    <property type="entry name" value="DNA INTERNALIZATION/COMPETENCE PROTEIN COMEC/REC2"/>
    <property type="match status" value="1"/>
</dbReference>
<evidence type="ECO:0000256" key="1">
    <source>
        <dbReference type="ARBA" id="ARBA00022632"/>
    </source>
</evidence>
<evidence type="ECO:0000256" key="6">
    <source>
        <dbReference type="PROSITE-ProRule" id="PRU00591"/>
    </source>
</evidence>
<dbReference type="SUPFAM" id="SSF69360">
    <property type="entry name" value="Cell wall binding repeat"/>
    <property type="match status" value="1"/>
</dbReference>
<dbReference type="InterPro" id="IPR052159">
    <property type="entry name" value="Competence_DNA_uptake"/>
</dbReference>
<protein>
    <recommendedName>
        <fullName evidence="8">Metallo-beta-lactamase domain-containing protein</fullName>
    </recommendedName>
</protein>
<evidence type="ECO:0000256" key="5">
    <source>
        <dbReference type="ARBA" id="ARBA00034308"/>
    </source>
</evidence>
<dbReference type="InterPro" id="IPR001279">
    <property type="entry name" value="Metallo-B-lactamas"/>
</dbReference>
<feature type="repeat" description="Cell wall-binding" evidence="6">
    <location>
        <begin position="548"/>
        <end position="567"/>
    </location>
</feature>
<evidence type="ECO:0000259" key="8">
    <source>
        <dbReference type="Pfam" id="PF00753"/>
    </source>
</evidence>
<evidence type="ECO:0000256" key="4">
    <source>
        <dbReference type="ARBA" id="ARBA00034293"/>
    </source>
</evidence>
<evidence type="ECO:0000313" key="9">
    <source>
        <dbReference type="EMBL" id="AXY86147.1"/>
    </source>
</evidence>
<organism evidence="9 10">
    <name type="scientific">Clostridium phage susfortuna</name>
    <dbReference type="NCBI Taxonomy" id="2316154"/>
    <lineage>
        <taxon>Viruses</taxon>
        <taxon>Duplodnaviria</taxon>
        <taxon>Heunggongvirae</taxon>
        <taxon>Uroviricota</taxon>
        <taxon>Caudoviricetes</taxon>
        <taxon>Guelinviridae</taxon>
        <taxon>Susfortunavirus</taxon>
        <taxon>Susfortunavirus susfortuna</taxon>
    </lineage>
</organism>
<reference evidence="10" key="1">
    <citation type="submission" date="2018-05" db="EMBL/GenBank/DDBJ databases">
        <title>Novel Clostridium perfringens phage susfortuna.</title>
        <authorList>
            <person name="Kot W."/>
            <person name="Ploeger M."/>
            <person name="Pedersen J."/>
            <person name="Hansen L.H."/>
        </authorList>
    </citation>
    <scope>NUCLEOTIDE SEQUENCE [LARGE SCALE GENOMIC DNA]</scope>
</reference>
<feature type="domain" description="Metallo-beta-lactamase" evidence="8">
    <location>
        <begin position="162"/>
        <end position="266"/>
    </location>
</feature>
<dbReference type="Pfam" id="PF19127">
    <property type="entry name" value="Choline_bind_3"/>
    <property type="match status" value="1"/>
</dbReference>
<keyword evidence="1" id="KW-1090">Inhibition of host innate immune response by virus</keyword>
<dbReference type="InterPro" id="IPR036866">
    <property type="entry name" value="RibonucZ/Hydroxyglut_hydro"/>
</dbReference>
<dbReference type="SUPFAM" id="SSF58100">
    <property type="entry name" value="Bacterial hemolysins"/>
    <property type="match status" value="1"/>
</dbReference>
<dbReference type="Gene3D" id="2.10.270.10">
    <property type="entry name" value="Cholin Binding"/>
    <property type="match status" value="2"/>
</dbReference>
<name>A0A385IRI6_9CAUD</name>
<keyword evidence="1" id="KW-0945">Host-virus interaction</keyword>
<dbReference type="PANTHER" id="PTHR30619:SF7">
    <property type="entry name" value="BETA-LACTAMASE DOMAIN PROTEIN"/>
    <property type="match status" value="1"/>
</dbReference>
<keyword evidence="3" id="KW-0899">Viral immunoevasion</keyword>
<keyword evidence="2" id="KW-0677">Repeat</keyword>
<gene>
    <name evidence="9" type="ORF">susfortuna_gp7</name>
</gene>
<keyword evidence="7" id="KW-0175">Coiled coil</keyword>
<comment type="similarity">
    <text evidence="5">Belongs to the anti-Pycsar protein Apyc1 family.</text>
</comment>
<dbReference type="Gene3D" id="3.60.15.10">
    <property type="entry name" value="Ribonuclease Z/Hydroxyacylglutathione hydrolase-like"/>
    <property type="match status" value="1"/>
</dbReference>
<dbReference type="InterPro" id="IPR018337">
    <property type="entry name" value="Cell_wall/Cho-bd_repeat"/>
</dbReference>
<evidence type="ECO:0000256" key="2">
    <source>
        <dbReference type="ARBA" id="ARBA00022737"/>
    </source>
</evidence>
<comment type="function">
    <text evidence="4">Counteracts the host Pycsar antiviral defense system. Phosphodiesterase that enables metal-dependent hydrolysis of host cyclic nucleotide Pycsar defense signals such as cCMP and cUMP.</text>
</comment>
<dbReference type="PROSITE" id="PS51170">
    <property type="entry name" value="CW"/>
    <property type="match status" value="1"/>
</dbReference>